<evidence type="ECO:0000259" key="1">
    <source>
        <dbReference type="Pfam" id="PF03781"/>
    </source>
</evidence>
<evidence type="ECO:0000313" key="2">
    <source>
        <dbReference type="EMBL" id="GAA0713736.1"/>
    </source>
</evidence>
<dbReference type="PANTHER" id="PTHR23150:SF19">
    <property type="entry name" value="FORMYLGLYCINE-GENERATING ENZYME"/>
    <property type="match status" value="1"/>
</dbReference>
<name>A0ABN1IHJ5_9FLAO</name>
<sequence length="282" mass="32858">MQKGFSYFFLGIIIVCLSCNQEDFNKNDIDNLVFIKGGSVKNNKSNLYNKNVSVKDFYIGAHEVTQKEWKAIMGTNPSKFKGDSLPVEMVSWYDCVEFCIKKSEQKGLVPYYKIYKDSTDSFNTSQFDSIKWLVKRNPKANGYRLPSEIEWEYVASGGQQSKNYIYSGSNKIDDIAWYWRNSGDTILDQQWNYIIIEKNKCRTHIINNKEPNELGVYDMTGNVREWCDDWYEDERIPRGLFRAQRGGGWIGLEVYFKNSDRDYFEASGIGPDQGFRICRNKS</sequence>
<dbReference type="Gene3D" id="3.90.1580.10">
    <property type="entry name" value="paralog of FGE (formylglycine-generating enzyme)"/>
    <property type="match status" value="1"/>
</dbReference>
<dbReference type="EMBL" id="BAAAGE010000001">
    <property type="protein sequence ID" value="GAA0713736.1"/>
    <property type="molecule type" value="Genomic_DNA"/>
</dbReference>
<dbReference type="Pfam" id="PF03781">
    <property type="entry name" value="FGE-sulfatase"/>
    <property type="match status" value="1"/>
</dbReference>
<dbReference type="PANTHER" id="PTHR23150">
    <property type="entry name" value="SULFATASE MODIFYING FACTOR 1, 2"/>
    <property type="match status" value="1"/>
</dbReference>
<reference evidence="2 3" key="1">
    <citation type="journal article" date="2019" name="Int. J. Syst. Evol. Microbiol.">
        <title>The Global Catalogue of Microorganisms (GCM) 10K type strain sequencing project: providing services to taxonomists for standard genome sequencing and annotation.</title>
        <authorList>
            <consortium name="The Broad Institute Genomics Platform"/>
            <consortium name="The Broad Institute Genome Sequencing Center for Infectious Disease"/>
            <person name="Wu L."/>
            <person name="Ma J."/>
        </authorList>
    </citation>
    <scope>NUCLEOTIDE SEQUENCE [LARGE SCALE GENOMIC DNA]</scope>
    <source>
        <strain evidence="2 3">JCM 15974</strain>
    </source>
</reference>
<keyword evidence="3" id="KW-1185">Reference proteome</keyword>
<gene>
    <name evidence="2" type="ORF">GCM10009430_05920</name>
</gene>
<dbReference type="SUPFAM" id="SSF56436">
    <property type="entry name" value="C-type lectin-like"/>
    <property type="match status" value="1"/>
</dbReference>
<protein>
    <recommendedName>
        <fullName evidence="1">Sulfatase-modifying factor enzyme-like domain-containing protein</fullName>
    </recommendedName>
</protein>
<comment type="caution">
    <text evidence="2">The sequence shown here is derived from an EMBL/GenBank/DDBJ whole genome shotgun (WGS) entry which is preliminary data.</text>
</comment>
<dbReference type="RefSeq" id="WP_343910354.1">
    <property type="nucleotide sequence ID" value="NZ_BAAAGE010000001.1"/>
</dbReference>
<dbReference type="InterPro" id="IPR042095">
    <property type="entry name" value="SUMF_sf"/>
</dbReference>
<organism evidence="2 3">
    <name type="scientific">Aquimarina litoralis</name>
    <dbReference type="NCBI Taxonomy" id="584605"/>
    <lineage>
        <taxon>Bacteria</taxon>
        <taxon>Pseudomonadati</taxon>
        <taxon>Bacteroidota</taxon>
        <taxon>Flavobacteriia</taxon>
        <taxon>Flavobacteriales</taxon>
        <taxon>Flavobacteriaceae</taxon>
        <taxon>Aquimarina</taxon>
    </lineage>
</organism>
<dbReference type="Proteomes" id="UP001501758">
    <property type="component" value="Unassembled WGS sequence"/>
</dbReference>
<feature type="domain" description="Sulfatase-modifying factor enzyme-like" evidence="1">
    <location>
        <begin position="30"/>
        <end position="278"/>
    </location>
</feature>
<accession>A0ABN1IHJ5</accession>
<evidence type="ECO:0000313" key="3">
    <source>
        <dbReference type="Proteomes" id="UP001501758"/>
    </source>
</evidence>
<dbReference type="InterPro" id="IPR016187">
    <property type="entry name" value="CTDL_fold"/>
</dbReference>
<proteinExistence type="predicted"/>
<dbReference type="InterPro" id="IPR005532">
    <property type="entry name" value="SUMF_dom"/>
</dbReference>
<dbReference type="InterPro" id="IPR051043">
    <property type="entry name" value="Sulfatase_Mod_Factor_Kinase"/>
</dbReference>